<feature type="region of interest" description="Disordered" evidence="1">
    <location>
        <begin position="71"/>
        <end position="97"/>
    </location>
</feature>
<evidence type="ECO:0000256" key="1">
    <source>
        <dbReference type="SAM" id="MobiDB-lite"/>
    </source>
</evidence>
<evidence type="ECO:0000313" key="2">
    <source>
        <dbReference type="EMBL" id="BAS78530.1"/>
    </source>
</evidence>
<proteinExistence type="predicted"/>
<sequence length="97" mass="9949">MFYRRAAASSLEIFPAWTAAARASDSSPSPEPVLLPRVDCRRIPAAGAADSSPSPEPVFLPRVDCRRIPAAGAAASSLPPEPPWPVPTSTPSAGAGA</sequence>
<dbReference type="AlphaFoldDB" id="A0A0P0VIP4"/>
<reference evidence="2 3" key="3">
    <citation type="journal article" date="2013" name="Rice">
        <title>Improvement of the Oryza sativa Nipponbare reference genome using next generation sequence and optical map data.</title>
        <authorList>
            <person name="Kawahara Y."/>
            <person name="de la Bastide M."/>
            <person name="Hamilton J.P."/>
            <person name="Kanamori H."/>
            <person name="McCombie W.R."/>
            <person name="Ouyang S."/>
            <person name="Schwartz D.C."/>
            <person name="Tanaka T."/>
            <person name="Wu J."/>
            <person name="Zhou S."/>
            <person name="Childs K.L."/>
            <person name="Davidson R.M."/>
            <person name="Lin H."/>
            <person name="Quesada-Ocampo L."/>
            <person name="Vaillancourt B."/>
            <person name="Sakai H."/>
            <person name="Lee S.S."/>
            <person name="Kim J."/>
            <person name="Numa H."/>
            <person name="Itoh T."/>
            <person name="Buell C.R."/>
            <person name="Matsumoto T."/>
        </authorList>
    </citation>
    <scope>NUCLEOTIDE SEQUENCE [LARGE SCALE GENOMIC DNA]</scope>
    <source>
        <strain evidence="3">cv. Nipponbare</strain>
    </source>
</reference>
<dbReference type="PaxDb" id="39947-A0A0P0VIP4"/>
<accession>A0A0P0VIP4</accession>
<organism evidence="2 3">
    <name type="scientific">Oryza sativa subsp. japonica</name>
    <name type="common">Rice</name>
    <dbReference type="NCBI Taxonomy" id="39947"/>
    <lineage>
        <taxon>Eukaryota</taxon>
        <taxon>Viridiplantae</taxon>
        <taxon>Streptophyta</taxon>
        <taxon>Embryophyta</taxon>
        <taxon>Tracheophyta</taxon>
        <taxon>Spermatophyta</taxon>
        <taxon>Magnoliopsida</taxon>
        <taxon>Liliopsida</taxon>
        <taxon>Poales</taxon>
        <taxon>Poaceae</taxon>
        <taxon>BOP clade</taxon>
        <taxon>Oryzoideae</taxon>
        <taxon>Oryzeae</taxon>
        <taxon>Oryzinae</taxon>
        <taxon>Oryza</taxon>
        <taxon>Oryza sativa</taxon>
    </lineage>
</organism>
<dbReference type="Gramene" id="Os02t0457250-00">
    <property type="protein sequence ID" value="Os02t0457250-00"/>
    <property type="gene ID" value="Os02g0457250"/>
</dbReference>
<feature type="compositionally biased region" description="Pro residues" evidence="1">
    <location>
        <begin position="79"/>
        <end position="88"/>
    </location>
</feature>
<reference evidence="3" key="1">
    <citation type="journal article" date="2005" name="Nature">
        <title>The map-based sequence of the rice genome.</title>
        <authorList>
            <consortium name="International rice genome sequencing project (IRGSP)"/>
            <person name="Matsumoto T."/>
            <person name="Wu J."/>
            <person name="Kanamori H."/>
            <person name="Katayose Y."/>
            <person name="Fujisawa M."/>
            <person name="Namiki N."/>
            <person name="Mizuno H."/>
            <person name="Yamamoto K."/>
            <person name="Antonio B.A."/>
            <person name="Baba T."/>
            <person name="Sakata K."/>
            <person name="Nagamura Y."/>
            <person name="Aoki H."/>
            <person name="Arikawa K."/>
            <person name="Arita K."/>
            <person name="Bito T."/>
            <person name="Chiden Y."/>
            <person name="Fujitsuka N."/>
            <person name="Fukunaka R."/>
            <person name="Hamada M."/>
            <person name="Harada C."/>
            <person name="Hayashi A."/>
            <person name="Hijishita S."/>
            <person name="Honda M."/>
            <person name="Hosokawa S."/>
            <person name="Ichikawa Y."/>
            <person name="Idonuma A."/>
            <person name="Iijima M."/>
            <person name="Ikeda M."/>
            <person name="Ikeno M."/>
            <person name="Ito K."/>
            <person name="Ito S."/>
            <person name="Ito T."/>
            <person name="Ito Y."/>
            <person name="Ito Y."/>
            <person name="Iwabuchi A."/>
            <person name="Kamiya K."/>
            <person name="Karasawa W."/>
            <person name="Kurita K."/>
            <person name="Katagiri S."/>
            <person name="Kikuta A."/>
            <person name="Kobayashi H."/>
            <person name="Kobayashi N."/>
            <person name="Machita K."/>
            <person name="Maehara T."/>
            <person name="Masukawa M."/>
            <person name="Mizubayashi T."/>
            <person name="Mukai Y."/>
            <person name="Nagasaki H."/>
            <person name="Nagata Y."/>
            <person name="Naito S."/>
            <person name="Nakashima M."/>
            <person name="Nakama Y."/>
            <person name="Nakamichi Y."/>
            <person name="Nakamura M."/>
            <person name="Meguro A."/>
            <person name="Negishi M."/>
            <person name="Ohta I."/>
            <person name="Ohta T."/>
            <person name="Okamoto M."/>
            <person name="Ono N."/>
            <person name="Saji S."/>
            <person name="Sakaguchi M."/>
            <person name="Sakai K."/>
            <person name="Shibata M."/>
            <person name="Shimokawa T."/>
            <person name="Song J."/>
            <person name="Takazaki Y."/>
            <person name="Terasawa K."/>
            <person name="Tsugane M."/>
            <person name="Tsuji K."/>
            <person name="Ueda S."/>
            <person name="Waki K."/>
            <person name="Yamagata H."/>
            <person name="Yamamoto M."/>
            <person name="Yamamoto S."/>
            <person name="Yamane H."/>
            <person name="Yoshiki S."/>
            <person name="Yoshihara R."/>
            <person name="Yukawa K."/>
            <person name="Zhong H."/>
            <person name="Yano M."/>
            <person name="Yuan Q."/>
            <person name="Ouyang S."/>
            <person name="Liu J."/>
            <person name="Jones K.M."/>
            <person name="Gansberger K."/>
            <person name="Moffat K."/>
            <person name="Hill J."/>
            <person name="Bera J."/>
            <person name="Fadrosh D."/>
            <person name="Jin S."/>
            <person name="Johri S."/>
            <person name="Kim M."/>
            <person name="Overton L."/>
            <person name="Reardon M."/>
            <person name="Tsitrin T."/>
            <person name="Vuong H."/>
            <person name="Weaver B."/>
            <person name="Ciecko A."/>
            <person name="Tallon L."/>
            <person name="Jackson J."/>
            <person name="Pai G."/>
            <person name="Aken S.V."/>
            <person name="Utterback T."/>
            <person name="Reidmuller S."/>
            <person name="Feldblyum T."/>
            <person name="Hsiao J."/>
            <person name="Zismann V."/>
            <person name="Iobst S."/>
            <person name="de Vazeille A.R."/>
            <person name="Buell C.R."/>
            <person name="Ying K."/>
            <person name="Li Y."/>
            <person name="Lu T."/>
            <person name="Huang Y."/>
            <person name="Zhao Q."/>
            <person name="Feng Q."/>
            <person name="Zhang L."/>
            <person name="Zhu J."/>
            <person name="Weng Q."/>
            <person name="Mu J."/>
            <person name="Lu Y."/>
            <person name="Fan D."/>
            <person name="Liu Y."/>
            <person name="Guan J."/>
            <person name="Zhang Y."/>
            <person name="Yu S."/>
            <person name="Liu X."/>
            <person name="Zhang Y."/>
            <person name="Hong G."/>
            <person name="Han B."/>
            <person name="Choisne N."/>
            <person name="Demange N."/>
            <person name="Orjeda G."/>
            <person name="Samain S."/>
            <person name="Cattolico L."/>
            <person name="Pelletier E."/>
            <person name="Couloux A."/>
            <person name="Segurens B."/>
            <person name="Wincker P."/>
            <person name="D'Hont A."/>
            <person name="Scarpelli C."/>
            <person name="Weissenbach J."/>
            <person name="Salanoubat M."/>
            <person name="Quetier F."/>
            <person name="Yu Y."/>
            <person name="Kim H.R."/>
            <person name="Rambo T."/>
            <person name="Currie J."/>
            <person name="Collura K."/>
            <person name="Luo M."/>
            <person name="Yang T."/>
            <person name="Ammiraju J.S.S."/>
            <person name="Engler F."/>
            <person name="Soderlund C."/>
            <person name="Wing R.A."/>
            <person name="Palmer L.E."/>
            <person name="de la Bastide M."/>
            <person name="Spiegel L."/>
            <person name="Nascimento L."/>
            <person name="Zutavern T."/>
            <person name="O'Shaughnessy A."/>
            <person name="Dike S."/>
            <person name="Dedhia N."/>
            <person name="Preston R."/>
            <person name="Balija V."/>
            <person name="McCombie W.R."/>
            <person name="Chow T."/>
            <person name="Chen H."/>
            <person name="Chung M."/>
            <person name="Chen C."/>
            <person name="Shaw J."/>
            <person name="Wu H."/>
            <person name="Hsiao K."/>
            <person name="Chao Y."/>
            <person name="Chu M."/>
            <person name="Cheng C."/>
            <person name="Hour A."/>
            <person name="Lee P."/>
            <person name="Lin S."/>
            <person name="Lin Y."/>
            <person name="Liou J."/>
            <person name="Liu S."/>
            <person name="Hsing Y."/>
            <person name="Raghuvanshi S."/>
            <person name="Mohanty A."/>
            <person name="Bharti A.K."/>
            <person name="Gaur A."/>
            <person name="Gupta V."/>
            <person name="Kumar D."/>
            <person name="Ravi V."/>
            <person name="Vij S."/>
            <person name="Kapur A."/>
            <person name="Khurana P."/>
            <person name="Khurana P."/>
            <person name="Khurana J.P."/>
            <person name="Tyagi A.K."/>
            <person name="Gaikwad K."/>
            <person name="Singh A."/>
            <person name="Dalal V."/>
            <person name="Srivastava S."/>
            <person name="Dixit A."/>
            <person name="Pal A.K."/>
            <person name="Ghazi I.A."/>
            <person name="Yadav M."/>
            <person name="Pandit A."/>
            <person name="Bhargava A."/>
            <person name="Sureshbabu K."/>
            <person name="Batra K."/>
            <person name="Sharma T.R."/>
            <person name="Mohapatra T."/>
            <person name="Singh N.K."/>
            <person name="Messing J."/>
            <person name="Nelson A.B."/>
            <person name="Fuks G."/>
            <person name="Kavchok S."/>
            <person name="Keizer G."/>
            <person name="Linton E."/>
            <person name="Llaca V."/>
            <person name="Song R."/>
            <person name="Tanyolac B."/>
            <person name="Young S."/>
            <person name="Ho-Il K."/>
            <person name="Hahn J.H."/>
            <person name="Sangsakoo G."/>
            <person name="Vanavichit A."/>
            <person name="de Mattos Luiz.A.T."/>
            <person name="Zimmer P.D."/>
            <person name="Malone G."/>
            <person name="Dellagostin O."/>
            <person name="de Oliveira A.C."/>
            <person name="Bevan M."/>
            <person name="Bancroft I."/>
            <person name="Minx P."/>
            <person name="Cordum H."/>
            <person name="Wilson R."/>
            <person name="Cheng Z."/>
            <person name="Jin W."/>
            <person name="Jiang J."/>
            <person name="Leong S.A."/>
            <person name="Iwama H."/>
            <person name="Gojobori T."/>
            <person name="Itoh T."/>
            <person name="Niimura Y."/>
            <person name="Fujii Y."/>
            <person name="Habara T."/>
            <person name="Sakai H."/>
            <person name="Sato Y."/>
            <person name="Wilson G."/>
            <person name="Kumar K."/>
            <person name="McCouch S."/>
            <person name="Juretic N."/>
            <person name="Hoen D."/>
            <person name="Wright S."/>
            <person name="Bruskiewich R."/>
            <person name="Bureau T."/>
            <person name="Miyao A."/>
            <person name="Hirochika H."/>
            <person name="Nishikawa T."/>
            <person name="Kadowaki K."/>
            <person name="Sugiura M."/>
            <person name="Burr B."/>
            <person name="Sasaki T."/>
        </authorList>
    </citation>
    <scope>NUCLEOTIDE SEQUENCE [LARGE SCALE GENOMIC DNA]</scope>
    <source>
        <strain evidence="3">cv. Nipponbare</strain>
    </source>
</reference>
<name>A0A0P0VIP4_ORYSJ</name>
<dbReference type="InParanoid" id="A0A0P0VIP4"/>
<protein>
    <submittedName>
        <fullName evidence="2">Os02g0457250 protein</fullName>
    </submittedName>
</protein>
<reference evidence="2 3" key="2">
    <citation type="journal article" date="2013" name="Plant Cell Physiol.">
        <title>Rice Annotation Project Database (RAP-DB): an integrative and interactive database for rice genomics.</title>
        <authorList>
            <person name="Sakai H."/>
            <person name="Lee S.S."/>
            <person name="Tanaka T."/>
            <person name="Numa H."/>
            <person name="Kim J."/>
            <person name="Kawahara Y."/>
            <person name="Wakimoto H."/>
            <person name="Yang C.C."/>
            <person name="Iwamoto M."/>
            <person name="Abe T."/>
            <person name="Yamada Y."/>
            <person name="Muto A."/>
            <person name="Inokuchi H."/>
            <person name="Ikemura T."/>
            <person name="Matsumoto T."/>
            <person name="Sasaki T."/>
            <person name="Itoh T."/>
        </authorList>
    </citation>
    <scope>NUCLEOTIDE SEQUENCE [LARGE SCALE GENOMIC DNA]</scope>
    <source>
        <strain evidence="3">cv. Nipponbare</strain>
    </source>
</reference>
<keyword evidence="3" id="KW-1185">Reference proteome</keyword>
<evidence type="ECO:0000313" key="3">
    <source>
        <dbReference type="Proteomes" id="UP000059680"/>
    </source>
</evidence>
<dbReference type="EMBL" id="AP014958">
    <property type="protein sequence ID" value="BAS78530.1"/>
    <property type="molecule type" value="Genomic_DNA"/>
</dbReference>
<dbReference type="Proteomes" id="UP000059680">
    <property type="component" value="Chromosome 2"/>
</dbReference>
<gene>
    <name evidence="2" type="ordered locus">Os02g0457250</name>
    <name evidence="2" type="ORF">OSNPB_020457250</name>
</gene>